<gene>
    <name evidence="6" type="ORF">CAMP_LOCUS16489</name>
</gene>
<dbReference type="InterPro" id="IPR025476">
    <property type="entry name" value="Helitron_helicase-like"/>
</dbReference>
<keyword evidence="7" id="KW-1185">Reference proteome</keyword>
<evidence type="ECO:0000259" key="5">
    <source>
        <dbReference type="Pfam" id="PF20209"/>
    </source>
</evidence>
<evidence type="ECO:0000313" key="7">
    <source>
        <dbReference type="Proteomes" id="UP001152747"/>
    </source>
</evidence>
<feature type="compositionally biased region" description="Basic residues" evidence="2">
    <location>
        <begin position="1"/>
        <end position="11"/>
    </location>
</feature>
<dbReference type="GO" id="GO:0043139">
    <property type="term" value="F:5'-3' DNA helicase activity"/>
    <property type="evidence" value="ECO:0007669"/>
    <property type="project" value="UniProtKB-EC"/>
</dbReference>
<sequence length="2020" mass="237180">MAKSKKTKKKLAFFAKKNSQRSLENVPINDERQDETVDHETSESEGEKEETAALAIAEEEEEEAEKSEESDESEEFFEQNTPTSRKRISQKTLRQNDEAMLTPKSRFHKNKTEAKQGTPSFINKLSDRSSAKRRSWPIRNRDQAVDDGTENIDENLEDLFKILEKYFKKEIKLLKKHISSKIKRPFDISDEQHMVRQYGRMKFHVFNKHSDDQESQDFYPIDALFPRIYYEFMNDQDKLEHIQNNMKIHESQIQENRHHFELDDSEIYDQYVEYENVDDVQFKEQELSNEIRLEVTECMDDIIESPMKSTEEYQNDYIRSVTKIRKCDEHCEKIPEQTLKDVDKHIRLFLEKDFESIEEQRDHFHNIFKVEKYDCDVTHLTMFEIFFKYSICYQGFRTLIKRCNRLHSLLKKMTQTALAQKSNDIEKKHEVLQTDDLPYDVKFEFLNITVCARDDTKLSEDYVRRKYRNHILEFNNEIKQMDSVYCKICRQFRLKSLLIKKSGKIIKDFVDFIADEKKTYQICRICSKSLSKKTAHEKLPSMAIKNGLEVDETPEVLKKLNIIERCLIQKSRFVANIFRLNDASNRNISVPATQGCSAIIPVVLENVDEEKFIKLPDASNMIINIDDLHEKTHIVSMKRIVDALKWLQKNNPEYFDITIDSKFGFELNKHVFSNNQDLTEQDVQNLVNYNLNSDSNTMLPDNFHIETLQSNVTQSIDKNLMWNQYVQKNKKRPSILLDIENIDIKIFPYLYPYGKNGFNHQRKVYLKNTAICRAKLLSENRMFANNSEWITFSYTLALQKCLTTRMGIQARCSSKITGSEAISAANEDIDFQSSMTGVLSKIKGTDDFWNQRKFMLRAHCYSFGPPTIFLTLNPNLTTWFDLFELYSDIYKCVVDSNNIREFISLDPVIFSRYFKKRVDSFFKSVILKNDGPFGKVIHYYKRIEYQARGTQHCHCLLWLENRPSKESTDEYKTEFVNSIMCAREPDEKKEKKLYEIIKQHQKHSAHTKYCSRIVKHNSRSIFRCHFNFPQPQLAFTMFKKHQVSHFVPGMSRKSYMLARKKNENDINDYNPILSLIWNGNIDVQYLDKLSINVIEYVTSDFFKFEQPFSGDVLTTKEEVNQKMMEVFRKYLNSRPVGTLEMVDVLLSHPVYKFDCSHIFINTDKTRTRILKPLKNLRSDELATMSNMVDDYYPNRPKTLKNFSYINICMNFDVVDKSRVGNLMRRKHVSRYFDDTNKNMENDEQTDGEDEIDDIVEHFSDDESSDNEEKEEEGVEEVTNDYEVVDSNPFSTHYSIQCEKSIFYCHPYIKKGQCLTFGNEDKVFIKRRAKVPRFFIPHLNDFDHEKADDFYRRWVMLVVPWNSEKDILKLSSFNSYQELFENWLNGLKNDSEKGYIDIKQYMENIYGLQEEEQDVKLRNAEIRKTSKEANLFYEDDEEFEVTSRDVDIDEHIERVGKMNDEQRKLFDLIMEKIEKQAMDSNEPQIKMMVSGYGGVGKSFLIHSLANELTLRTKKDERKHKPAVLLAAPTGRAAAQISGSTIHSLLSIGIDKENRKKLLPLSAEKRELRHFQFSNLKLLIVDEISMVGNETLLKMDSRLREITGNNSNFGGINICFFGDLLQLPPVKQPKVFENVTRSQLQKIFGYATMETNLWHGIQYFELHQNMRQEDDKFSNILANVRTQQMTDTDIHDLENRLVEDKEDLEEFFRIQKEDPRVMALFPLNAECGLFNSKIIKLLKNNAKLVKIESRDIKCDQTLEKSNRIWQRREFSKISSNEPTINRIPLLVNGLPKTLELFQFCRVMLRRNIDIEKGLVNGMCGVVEEFNLTDNGSLASLGIRFDHNPTRLFAVERSSVRYKVASNEYRERSQFPVVPAYGVTIHKAQGLTLNNVFISTKNIFAKCQLYVAVSRVKTMTGLHFFDFDKEKIMVDIPSLEEVNRLRSTINLPQIKTPKNGKMPNSGPSEISLQLTPSPYHRKPSKKSFKRKSVNTPETGSKRRPRNRLDSESSDFDFDLTLSDRRNK</sequence>
<dbReference type="EC" id="5.6.2.3" evidence="1"/>
<dbReference type="GO" id="GO:0006310">
    <property type="term" value="P:DNA recombination"/>
    <property type="evidence" value="ECO:0007669"/>
    <property type="project" value="UniProtKB-KW"/>
</dbReference>
<organism evidence="6 7">
    <name type="scientific">Caenorhabditis angaria</name>
    <dbReference type="NCBI Taxonomy" id="860376"/>
    <lineage>
        <taxon>Eukaryota</taxon>
        <taxon>Metazoa</taxon>
        <taxon>Ecdysozoa</taxon>
        <taxon>Nematoda</taxon>
        <taxon>Chromadorea</taxon>
        <taxon>Rhabditida</taxon>
        <taxon>Rhabditina</taxon>
        <taxon>Rhabditomorpha</taxon>
        <taxon>Rhabditoidea</taxon>
        <taxon>Rhabditidae</taxon>
        <taxon>Peloderinae</taxon>
        <taxon>Caenorhabditis</taxon>
    </lineage>
</organism>
<feature type="compositionally biased region" description="Basic and acidic residues" evidence="2">
    <location>
        <begin position="29"/>
        <end position="42"/>
    </location>
</feature>
<keyword evidence="1" id="KW-0547">Nucleotide-binding</keyword>
<protein>
    <recommendedName>
        <fullName evidence="1">ATP-dependent DNA helicase</fullName>
        <ecNumber evidence="1">5.6.2.3</ecNumber>
    </recommendedName>
</protein>
<feature type="compositionally biased region" description="Basic residues" evidence="2">
    <location>
        <begin position="1972"/>
        <end position="1985"/>
    </location>
</feature>
<dbReference type="GO" id="GO:0005524">
    <property type="term" value="F:ATP binding"/>
    <property type="evidence" value="ECO:0007669"/>
    <property type="project" value="UniProtKB-KW"/>
</dbReference>
<dbReference type="CDD" id="cd18809">
    <property type="entry name" value="SF1_C_RecD"/>
    <property type="match status" value="1"/>
</dbReference>
<dbReference type="PANTHER" id="PTHR47642:SF5">
    <property type="entry name" value="ATP-DEPENDENT DNA HELICASE"/>
    <property type="match status" value="1"/>
</dbReference>
<dbReference type="Proteomes" id="UP001152747">
    <property type="component" value="Unassembled WGS sequence"/>
</dbReference>
<keyword evidence="1" id="KW-0347">Helicase</keyword>
<keyword evidence="1" id="KW-0227">DNA damage</keyword>
<feature type="domain" description="DUF6570" evidence="5">
    <location>
        <begin position="537"/>
        <end position="661"/>
    </location>
</feature>
<evidence type="ECO:0000256" key="2">
    <source>
        <dbReference type="SAM" id="MobiDB-lite"/>
    </source>
</evidence>
<dbReference type="OrthoDB" id="5876386at2759"/>
<dbReference type="EMBL" id="CANHGI010000005">
    <property type="protein sequence ID" value="CAI5453852.1"/>
    <property type="molecule type" value="Genomic_DNA"/>
</dbReference>
<comment type="catalytic activity">
    <reaction evidence="1">
        <text>ATP + H2O = ADP + phosphate + H(+)</text>
        <dbReference type="Rhea" id="RHEA:13065"/>
        <dbReference type="ChEBI" id="CHEBI:15377"/>
        <dbReference type="ChEBI" id="CHEBI:15378"/>
        <dbReference type="ChEBI" id="CHEBI:30616"/>
        <dbReference type="ChEBI" id="CHEBI:43474"/>
        <dbReference type="ChEBI" id="CHEBI:456216"/>
        <dbReference type="EC" id="5.6.2.3"/>
    </reaction>
</comment>
<dbReference type="InterPro" id="IPR010285">
    <property type="entry name" value="DNA_helicase_pif1-like_DEAD"/>
</dbReference>
<reference evidence="6" key="1">
    <citation type="submission" date="2022-11" db="EMBL/GenBank/DDBJ databases">
        <authorList>
            <person name="Kikuchi T."/>
        </authorList>
    </citation>
    <scope>NUCLEOTIDE SEQUENCE</scope>
    <source>
        <strain evidence="6">PS1010</strain>
    </source>
</reference>
<dbReference type="Pfam" id="PF14214">
    <property type="entry name" value="Helitron_like_N"/>
    <property type="match status" value="1"/>
</dbReference>
<dbReference type="InterPro" id="IPR046700">
    <property type="entry name" value="DUF6570"/>
</dbReference>
<keyword evidence="1" id="KW-0234">DNA repair</keyword>
<evidence type="ECO:0000313" key="6">
    <source>
        <dbReference type="EMBL" id="CAI5453852.1"/>
    </source>
</evidence>
<feature type="domain" description="Helitron helicase-like" evidence="4">
    <location>
        <begin position="829"/>
        <end position="957"/>
    </location>
</feature>
<keyword evidence="1" id="KW-0067">ATP-binding</keyword>
<evidence type="ECO:0000256" key="1">
    <source>
        <dbReference type="RuleBase" id="RU363044"/>
    </source>
</evidence>
<dbReference type="GO" id="GO:0006281">
    <property type="term" value="P:DNA repair"/>
    <property type="evidence" value="ECO:0007669"/>
    <property type="project" value="UniProtKB-KW"/>
</dbReference>
<dbReference type="SUPFAM" id="SSF52540">
    <property type="entry name" value="P-loop containing nucleoside triphosphate hydrolases"/>
    <property type="match status" value="2"/>
</dbReference>
<dbReference type="GO" id="GO:0016787">
    <property type="term" value="F:hydrolase activity"/>
    <property type="evidence" value="ECO:0007669"/>
    <property type="project" value="UniProtKB-KW"/>
</dbReference>
<comment type="caution">
    <text evidence="6">The sequence shown here is derived from an EMBL/GenBank/DDBJ whole genome shotgun (WGS) entry which is preliminary data.</text>
</comment>
<comment type="similarity">
    <text evidence="1">Belongs to the helicase family.</text>
</comment>
<dbReference type="Pfam" id="PF20209">
    <property type="entry name" value="DUF6570"/>
    <property type="match status" value="1"/>
</dbReference>
<evidence type="ECO:0000259" key="3">
    <source>
        <dbReference type="Pfam" id="PF05970"/>
    </source>
</evidence>
<feature type="compositionally biased region" description="Polar residues" evidence="2">
    <location>
        <begin position="1958"/>
        <end position="1969"/>
    </location>
</feature>
<feature type="compositionally biased region" description="Acidic residues" evidence="2">
    <location>
        <begin position="1261"/>
        <end position="1277"/>
    </location>
</feature>
<feature type="region of interest" description="Disordered" evidence="2">
    <location>
        <begin position="1"/>
        <end position="142"/>
    </location>
</feature>
<feature type="domain" description="DNA helicase Pif1-like DEAD-box helicase" evidence="3">
    <location>
        <begin position="1457"/>
        <end position="1674"/>
    </location>
</feature>
<evidence type="ECO:0000259" key="4">
    <source>
        <dbReference type="Pfam" id="PF14214"/>
    </source>
</evidence>
<keyword evidence="1" id="KW-0378">Hydrolase</keyword>
<dbReference type="InterPro" id="IPR027417">
    <property type="entry name" value="P-loop_NTPase"/>
</dbReference>
<name>A0A9P1NAH8_9PELO</name>
<dbReference type="Pfam" id="PF05970">
    <property type="entry name" value="PIF1"/>
    <property type="match status" value="1"/>
</dbReference>
<feature type="compositionally biased region" description="Acidic residues" evidence="2">
    <location>
        <begin position="57"/>
        <end position="77"/>
    </location>
</feature>
<accession>A0A9P1NAH8</accession>
<dbReference type="InterPro" id="IPR051055">
    <property type="entry name" value="PIF1_helicase"/>
</dbReference>
<dbReference type="Gene3D" id="3.40.50.300">
    <property type="entry name" value="P-loop containing nucleotide triphosphate hydrolases"/>
    <property type="match status" value="2"/>
</dbReference>
<comment type="cofactor">
    <cofactor evidence="1">
        <name>Mg(2+)</name>
        <dbReference type="ChEBI" id="CHEBI:18420"/>
    </cofactor>
</comment>
<dbReference type="GO" id="GO:0000723">
    <property type="term" value="P:telomere maintenance"/>
    <property type="evidence" value="ECO:0007669"/>
    <property type="project" value="InterPro"/>
</dbReference>
<feature type="region of interest" description="Disordered" evidence="2">
    <location>
        <begin position="1258"/>
        <end position="1277"/>
    </location>
</feature>
<dbReference type="PANTHER" id="PTHR47642">
    <property type="entry name" value="ATP-DEPENDENT DNA HELICASE"/>
    <property type="match status" value="1"/>
</dbReference>
<proteinExistence type="inferred from homology"/>
<feature type="region of interest" description="Disordered" evidence="2">
    <location>
        <begin position="1946"/>
        <end position="2020"/>
    </location>
</feature>
<keyword evidence="1" id="KW-0233">DNA recombination</keyword>